<dbReference type="InterPro" id="IPR036890">
    <property type="entry name" value="HATPase_C_sf"/>
</dbReference>
<dbReference type="Gene3D" id="3.30.565.10">
    <property type="entry name" value="Histidine kinase-like ATPase, C-terminal domain"/>
    <property type="match status" value="1"/>
</dbReference>
<feature type="transmembrane region" description="Helical" evidence="1">
    <location>
        <begin position="12"/>
        <end position="29"/>
    </location>
</feature>
<dbReference type="AlphaFoldDB" id="D8VMQ2"/>
<keyword evidence="1" id="KW-0812">Transmembrane</keyword>
<keyword evidence="4" id="KW-0808">Transferase</keyword>
<dbReference type="SUPFAM" id="SSF55874">
    <property type="entry name" value="ATPase domain of HSP90 chaperone/DNA topoisomerase II/histidine kinase"/>
    <property type="match status" value="1"/>
</dbReference>
<feature type="domain" description="Signal transduction histidine kinase internal region" evidence="3">
    <location>
        <begin position="156"/>
        <end position="238"/>
    </location>
</feature>
<proteinExistence type="predicted"/>
<evidence type="ECO:0000256" key="1">
    <source>
        <dbReference type="SAM" id="Phobius"/>
    </source>
</evidence>
<feature type="transmembrane region" description="Helical" evidence="1">
    <location>
        <begin position="74"/>
        <end position="92"/>
    </location>
</feature>
<evidence type="ECO:0000259" key="3">
    <source>
        <dbReference type="Pfam" id="PF06580"/>
    </source>
</evidence>
<dbReference type="GO" id="GO:0000155">
    <property type="term" value="F:phosphorelay sensor kinase activity"/>
    <property type="evidence" value="ECO:0007669"/>
    <property type="project" value="InterPro"/>
</dbReference>
<keyword evidence="1" id="KW-1133">Transmembrane helix</keyword>
<keyword evidence="1" id="KW-0472">Membrane</keyword>
<dbReference type="InterPro" id="IPR050640">
    <property type="entry name" value="Bact_2-comp_sensor_kinase"/>
</dbReference>
<dbReference type="PANTHER" id="PTHR34220">
    <property type="entry name" value="SENSOR HISTIDINE KINASE YPDA"/>
    <property type="match status" value="1"/>
</dbReference>
<dbReference type="Pfam" id="PF02518">
    <property type="entry name" value="HATPase_c"/>
    <property type="match status" value="1"/>
</dbReference>
<feature type="domain" description="Histidine kinase/HSP90-like ATPase" evidence="2">
    <location>
        <begin position="257"/>
        <end position="354"/>
    </location>
</feature>
<evidence type="ECO:0000259" key="2">
    <source>
        <dbReference type="Pfam" id="PF02518"/>
    </source>
</evidence>
<name>D8VMQ2_9ZZZZ</name>
<sequence>MRWDSINKLQNALHTWAFCLAIATLQYAFQPDKPYAPLAVYSLAIGSFIWAFIDLGRHFIPSAAETGWPTGLQGSALMAAGILAGYFLGTWVGDALCHALGWHSSTPLAQRPSDLRNSLLITLTAGIAGTYYFYTLNKSAYLQRKMVEADHLANEARLKLLETQLEPHMLFNTLANLRALIAVDPERAQTMLDHMIAYLRATLSASRAGDARPHTLQDEFARLRDYLELMAIRMGPRLQFTLELPDALAAQPVPALLLQPLVENSIQHGLEPQVAGGHIAVRASQQGALLCLDVIDTGQGLAPAQDGAATTGRSNFGLQQVRERLAAAYGPLGALKIVATPTGGTAASVTFPLKV</sequence>
<dbReference type="PANTHER" id="PTHR34220:SF9">
    <property type="entry name" value="SIGNAL TRANSDUCTION HISTIDINE KINASE INTERNAL REGION DOMAIN-CONTAINING PROTEIN"/>
    <property type="match status" value="1"/>
</dbReference>
<feature type="transmembrane region" description="Helical" evidence="1">
    <location>
        <begin position="35"/>
        <end position="53"/>
    </location>
</feature>
<reference evidence="4" key="2">
    <citation type="journal article" date="2010" name="Appl. Environ. Microbiol.">
        <title>Diversity of glycosyl hydrolases from cellulose-depleting communities enriched from casts of two earthworm species.</title>
        <authorList>
            <person name="Beloqui A."/>
            <person name="Nechitaylo T.Y."/>
            <person name="Lopez-Cortes N."/>
            <person name="Ghazi A."/>
            <person name="Guazzaroni M.E."/>
            <person name="Polaina J."/>
            <person name="Strittmatter A.W."/>
            <person name="Reva O."/>
            <person name="Waliczek A."/>
            <person name="Yakimov M.M."/>
            <person name="Golyshina O.V."/>
            <person name="Ferrer M."/>
            <person name="Golyshin P.N."/>
        </authorList>
    </citation>
    <scope>NUCLEOTIDE SEQUENCE</scope>
</reference>
<accession>D8VMQ2</accession>
<dbReference type="InterPro" id="IPR010559">
    <property type="entry name" value="Sig_transdc_His_kin_internal"/>
</dbReference>
<protein>
    <submittedName>
        <fullName evidence="4">LytS signal transduction histidine kinase</fullName>
    </submittedName>
</protein>
<feature type="transmembrane region" description="Helical" evidence="1">
    <location>
        <begin position="118"/>
        <end position="136"/>
    </location>
</feature>
<dbReference type="EMBL" id="GQ996408">
    <property type="protein sequence ID" value="ACY24687.1"/>
    <property type="molecule type" value="Genomic_DNA"/>
</dbReference>
<evidence type="ECO:0000313" key="4">
    <source>
        <dbReference type="EMBL" id="ACY24687.1"/>
    </source>
</evidence>
<organism evidence="4">
    <name type="scientific">uncultured organism</name>
    <dbReference type="NCBI Taxonomy" id="155900"/>
    <lineage>
        <taxon>unclassified sequences</taxon>
        <taxon>environmental samples</taxon>
    </lineage>
</organism>
<dbReference type="Pfam" id="PF06580">
    <property type="entry name" value="His_kinase"/>
    <property type="match status" value="1"/>
</dbReference>
<dbReference type="GO" id="GO:0016020">
    <property type="term" value="C:membrane"/>
    <property type="evidence" value="ECO:0007669"/>
    <property type="project" value="InterPro"/>
</dbReference>
<keyword evidence="4" id="KW-0418">Kinase</keyword>
<reference evidence="4" key="1">
    <citation type="submission" date="2009-09" db="EMBL/GenBank/DDBJ databases">
        <authorList>
            <person name="Beloqi A."/>
            <person name="Nechitaylo T.Y."/>
            <person name="Lopez-Cortes N."/>
            <person name="Vietes M."/>
            <person name="Polaina J."/>
            <person name="Strittmatter A."/>
            <person name="Reva O."/>
            <person name="Waliczek A."/>
            <person name="Golyshina O.V."/>
            <person name="Ferrer M."/>
            <person name="Golyshin P.N."/>
        </authorList>
    </citation>
    <scope>NUCLEOTIDE SEQUENCE</scope>
</reference>
<dbReference type="InterPro" id="IPR003594">
    <property type="entry name" value="HATPase_dom"/>
</dbReference>